<proteinExistence type="predicted"/>
<dbReference type="CDD" id="cd05154">
    <property type="entry name" value="ACAD10_11_N-like"/>
    <property type="match status" value="1"/>
</dbReference>
<reference evidence="2" key="1">
    <citation type="submission" date="2020-05" db="EMBL/GenBank/DDBJ databases">
        <authorList>
            <person name="Chiriac C."/>
            <person name="Salcher M."/>
            <person name="Ghai R."/>
            <person name="Kavagutti S V."/>
        </authorList>
    </citation>
    <scope>NUCLEOTIDE SEQUENCE</scope>
</reference>
<gene>
    <name evidence="2" type="ORF">UFOPK1572_00079</name>
</gene>
<dbReference type="InterPro" id="IPR011009">
    <property type="entry name" value="Kinase-like_dom_sf"/>
</dbReference>
<protein>
    <submittedName>
        <fullName evidence="2">Unannotated protein</fullName>
    </submittedName>
</protein>
<organism evidence="2">
    <name type="scientific">freshwater metagenome</name>
    <dbReference type="NCBI Taxonomy" id="449393"/>
    <lineage>
        <taxon>unclassified sequences</taxon>
        <taxon>metagenomes</taxon>
        <taxon>ecological metagenomes</taxon>
    </lineage>
</organism>
<dbReference type="PANTHER" id="PTHR21310">
    <property type="entry name" value="AMINOGLYCOSIDE PHOSPHOTRANSFERASE-RELATED-RELATED"/>
    <property type="match status" value="1"/>
</dbReference>
<dbReference type="Pfam" id="PF01636">
    <property type="entry name" value="APH"/>
    <property type="match status" value="1"/>
</dbReference>
<dbReference type="EMBL" id="CAEZTC010000005">
    <property type="protein sequence ID" value="CAB4549704.1"/>
    <property type="molecule type" value="Genomic_DNA"/>
</dbReference>
<evidence type="ECO:0000259" key="1">
    <source>
        <dbReference type="Pfam" id="PF01636"/>
    </source>
</evidence>
<dbReference type="Gene3D" id="3.90.1200.10">
    <property type="match status" value="1"/>
</dbReference>
<dbReference type="InterPro" id="IPR051678">
    <property type="entry name" value="AGP_Transferase"/>
</dbReference>
<sequence length="321" mass="35747">MTSQHSSDSLEGFARKIAEVMNVNAVHNLRRLSGGASRETWEFHVGQEPLILQRVRPQRPGGLGSEAIVLREAFSHGVPVPELVIDGSISTDLERPFMIVKSVAGETIARKILRDEQFADARVNLVHQLGVAAARIHKVPTVGMPNLVEEDQLTMYQQILMDLGEPHPVFEIAFRWLEKNRPTTSATALVHGDFRLGNVVVSSEGLQAILDWELAHLGDPMEDLGWLCVRAWRFGGAQPVAGLGGYDELFDAYAHESGVRPDREVVRWWEILATLKWGIMCIVQAQTHLSGASRSHELAAIGRRVCENEYDLIRLLDEVSQ</sequence>
<accession>A0A6J6CEH6</accession>
<dbReference type="PANTHER" id="PTHR21310:SF57">
    <property type="entry name" value="BLR2944 PROTEIN"/>
    <property type="match status" value="1"/>
</dbReference>
<dbReference type="SUPFAM" id="SSF56112">
    <property type="entry name" value="Protein kinase-like (PK-like)"/>
    <property type="match status" value="1"/>
</dbReference>
<dbReference type="AlphaFoldDB" id="A0A6J6CEH6"/>
<dbReference type="InterPro" id="IPR041726">
    <property type="entry name" value="ACAD10_11_N"/>
</dbReference>
<dbReference type="InterPro" id="IPR002575">
    <property type="entry name" value="Aminoglycoside_PTrfase"/>
</dbReference>
<name>A0A6J6CEH6_9ZZZZ</name>
<evidence type="ECO:0000313" key="2">
    <source>
        <dbReference type="EMBL" id="CAB4549704.1"/>
    </source>
</evidence>
<feature type="domain" description="Aminoglycoside phosphotransferase" evidence="1">
    <location>
        <begin position="29"/>
        <end position="267"/>
    </location>
</feature>